<dbReference type="InterPro" id="IPR039426">
    <property type="entry name" value="TonB-dep_rcpt-like"/>
</dbReference>
<evidence type="ECO:0000256" key="11">
    <source>
        <dbReference type="RuleBase" id="RU003357"/>
    </source>
</evidence>
<dbReference type="CDD" id="cd01347">
    <property type="entry name" value="ligand_gated_channel"/>
    <property type="match status" value="1"/>
</dbReference>
<feature type="region of interest" description="Disordered" evidence="12">
    <location>
        <begin position="36"/>
        <end position="61"/>
    </location>
</feature>
<comment type="subcellular location">
    <subcellularLocation>
        <location evidence="1 10">Cell outer membrane</location>
        <topology evidence="1 10">Multi-pass membrane protein</topology>
    </subcellularLocation>
</comment>
<evidence type="ECO:0000256" key="1">
    <source>
        <dbReference type="ARBA" id="ARBA00004571"/>
    </source>
</evidence>
<accession>A0ABT3ZUB3</accession>
<dbReference type="PANTHER" id="PTHR47234:SF2">
    <property type="entry name" value="TONB-DEPENDENT RECEPTOR"/>
    <property type="match status" value="1"/>
</dbReference>
<dbReference type="Pfam" id="PF00593">
    <property type="entry name" value="TonB_dep_Rec_b-barrel"/>
    <property type="match status" value="1"/>
</dbReference>
<keyword evidence="6 11" id="KW-0798">TonB box</keyword>
<evidence type="ECO:0000313" key="16">
    <source>
        <dbReference type="EMBL" id="MCY0389837.1"/>
    </source>
</evidence>
<feature type="domain" description="TonB-dependent receptor plug" evidence="15">
    <location>
        <begin position="84"/>
        <end position="196"/>
    </location>
</feature>
<evidence type="ECO:0000256" key="7">
    <source>
        <dbReference type="ARBA" id="ARBA00023136"/>
    </source>
</evidence>
<reference evidence="16" key="1">
    <citation type="submission" date="2022-11" db="EMBL/GenBank/DDBJ databases">
        <title>Robbsia betulipollinis sp. nov., isolated from pollen of birch (Betula pendula).</title>
        <authorList>
            <person name="Shi H."/>
            <person name="Ambika Manirajan B."/>
            <person name="Ratering S."/>
            <person name="Geissler-Plaum R."/>
            <person name="Schnell S."/>
        </authorList>
    </citation>
    <scope>NUCLEOTIDE SEQUENCE</scope>
    <source>
        <strain evidence="16">Bb-Pol-6</strain>
    </source>
</reference>
<comment type="similarity">
    <text evidence="2 10 11">Belongs to the TonB-dependent receptor family.</text>
</comment>
<keyword evidence="4 10" id="KW-1134">Transmembrane beta strand</keyword>
<protein>
    <submittedName>
        <fullName evidence="16">TonB-dependent receptor</fullName>
    </submittedName>
</protein>
<dbReference type="EMBL" id="JAPMXC010000013">
    <property type="protein sequence ID" value="MCY0389837.1"/>
    <property type="molecule type" value="Genomic_DNA"/>
</dbReference>
<keyword evidence="5 10" id="KW-0812">Transmembrane</keyword>
<dbReference type="Proteomes" id="UP001082899">
    <property type="component" value="Unassembled WGS sequence"/>
</dbReference>
<dbReference type="PROSITE" id="PS52016">
    <property type="entry name" value="TONB_DEPENDENT_REC_3"/>
    <property type="match status" value="1"/>
</dbReference>
<gene>
    <name evidence="16" type="ORF">OVY01_22105</name>
</gene>
<keyword evidence="7 10" id="KW-0472">Membrane</keyword>
<proteinExistence type="inferred from homology"/>
<keyword evidence="9 10" id="KW-0998">Cell outer membrane</keyword>
<dbReference type="InterPro" id="IPR012910">
    <property type="entry name" value="Plug_dom"/>
</dbReference>
<dbReference type="Gene3D" id="2.40.170.20">
    <property type="entry name" value="TonB-dependent receptor, beta-barrel domain"/>
    <property type="match status" value="1"/>
</dbReference>
<feature type="signal peptide" evidence="13">
    <location>
        <begin position="1"/>
        <end position="30"/>
    </location>
</feature>
<evidence type="ECO:0000259" key="15">
    <source>
        <dbReference type="Pfam" id="PF07715"/>
    </source>
</evidence>
<evidence type="ECO:0000256" key="4">
    <source>
        <dbReference type="ARBA" id="ARBA00022452"/>
    </source>
</evidence>
<dbReference type="Gene3D" id="2.170.130.10">
    <property type="entry name" value="TonB-dependent receptor, plug domain"/>
    <property type="match status" value="1"/>
</dbReference>
<keyword evidence="8 16" id="KW-0675">Receptor</keyword>
<dbReference type="Pfam" id="PF07715">
    <property type="entry name" value="Plug"/>
    <property type="match status" value="1"/>
</dbReference>
<dbReference type="RefSeq" id="WP_267849781.1">
    <property type="nucleotide sequence ID" value="NZ_JAPMXC010000013.1"/>
</dbReference>
<evidence type="ECO:0000256" key="10">
    <source>
        <dbReference type="PROSITE-ProRule" id="PRU01360"/>
    </source>
</evidence>
<keyword evidence="13" id="KW-0732">Signal</keyword>
<dbReference type="InterPro" id="IPR000531">
    <property type="entry name" value="Beta-barrel_TonB"/>
</dbReference>
<feature type="compositionally biased region" description="Low complexity" evidence="12">
    <location>
        <begin position="36"/>
        <end position="58"/>
    </location>
</feature>
<comment type="caution">
    <text evidence="16">The sequence shown here is derived from an EMBL/GenBank/DDBJ whole genome shotgun (WGS) entry which is preliminary data.</text>
</comment>
<name>A0ABT3ZUB3_9BURK</name>
<dbReference type="SUPFAM" id="SSF56935">
    <property type="entry name" value="Porins"/>
    <property type="match status" value="1"/>
</dbReference>
<evidence type="ECO:0000256" key="13">
    <source>
        <dbReference type="SAM" id="SignalP"/>
    </source>
</evidence>
<organism evidence="16 17">
    <name type="scientific">Robbsia betulipollinis</name>
    <dbReference type="NCBI Taxonomy" id="2981849"/>
    <lineage>
        <taxon>Bacteria</taxon>
        <taxon>Pseudomonadati</taxon>
        <taxon>Pseudomonadota</taxon>
        <taxon>Betaproteobacteria</taxon>
        <taxon>Burkholderiales</taxon>
        <taxon>Burkholderiaceae</taxon>
        <taxon>Robbsia</taxon>
    </lineage>
</organism>
<evidence type="ECO:0000256" key="8">
    <source>
        <dbReference type="ARBA" id="ARBA00023170"/>
    </source>
</evidence>
<dbReference type="PANTHER" id="PTHR47234">
    <property type="match status" value="1"/>
</dbReference>
<evidence type="ECO:0000256" key="3">
    <source>
        <dbReference type="ARBA" id="ARBA00022448"/>
    </source>
</evidence>
<evidence type="ECO:0000256" key="5">
    <source>
        <dbReference type="ARBA" id="ARBA00022692"/>
    </source>
</evidence>
<evidence type="ECO:0000256" key="12">
    <source>
        <dbReference type="SAM" id="MobiDB-lite"/>
    </source>
</evidence>
<feature type="domain" description="TonB-dependent receptor-like beta-barrel" evidence="14">
    <location>
        <begin position="388"/>
        <end position="862"/>
    </location>
</feature>
<evidence type="ECO:0000259" key="14">
    <source>
        <dbReference type="Pfam" id="PF00593"/>
    </source>
</evidence>
<sequence length="902" mass="96932">MKQKKLVTAIKRIVGAELLLSAALSPLAQAQSAASTDTGLAGTTSTTSAASPATSASTPGVSQLQRVEVTGSLIRTADKVGNTEVQTVTARQIQESGYTTVADFLRGVSANSASSWSQATSSTTAPGGAGIALRGLSEKYTLVLVDGQRVANYAKAVNFTDTFFDVNTIPMNMVERIEIVKTGAVSQYGSDAIAGVVNIITKKNYQGLQIDGQLGKAQHPGDGQGNFSVLAGKGNVNTDGWNVTAAASWYRDSGSTLADRDMTANSDFTQYGGGTNQPPNQKQQYWTLPDGTTAPASNCVGGSTTLTGGASCSYKTTQDTSLNPAITRLNAKMRGTFRIDDTTQAYVDLWGSRNETYQMSGIASLTSLSNVYNPTTGTVAPISRVVPASNPYNPYGVPTTLNYAFPNATTSNDTVSTYWKASTGVKGSYSIPKAGDWDWNVDAGHSQSTVDTTYTNVLNTAAVNNIINNGILNFANPALTPNGENGLFQNDYQQAISKTDAVSATTSTGNLFHLPTGDVGLGFGTEFRHESSVINPQTYSSLGITAPANVQSVQGSRNVAAVYYQMQIPLLHNLVFTQAGRYDHYSDFGGAFSPSFALRYQPVQAVTTYASYSRGFRAPTLVENSQATYIGHQTLLDPYAPGGSTKAFTTEDTNGNKNLQPEHTKNYNIGFELSPDRSLDIGAAFYKVRIDGVIGTADPEALIVANNPSVVIRDAAGNIQYINQQFVNLGALDTDGFDLNFRKTVGSPAGNFTLAADWTYVWHFKLHNTDGTTQDFAGNNYALNQPFGASNPRWKGNTTLTWGYKGFTTTLTWQYTGPYTNAIAEEYGDGGNHQVASYSQFNLFTAYRGFKNWTIYGGISNLMDKRPPFDVEWQGYPYYTGYDQSLYTYIGRTFQVGATYRF</sequence>
<feature type="chain" id="PRO_5045367921" evidence="13">
    <location>
        <begin position="31"/>
        <end position="902"/>
    </location>
</feature>
<evidence type="ECO:0000256" key="9">
    <source>
        <dbReference type="ARBA" id="ARBA00023237"/>
    </source>
</evidence>
<evidence type="ECO:0000313" key="17">
    <source>
        <dbReference type="Proteomes" id="UP001082899"/>
    </source>
</evidence>
<evidence type="ECO:0000256" key="2">
    <source>
        <dbReference type="ARBA" id="ARBA00009810"/>
    </source>
</evidence>
<keyword evidence="3 10" id="KW-0813">Transport</keyword>
<evidence type="ECO:0000256" key="6">
    <source>
        <dbReference type="ARBA" id="ARBA00023077"/>
    </source>
</evidence>
<dbReference type="InterPro" id="IPR037066">
    <property type="entry name" value="Plug_dom_sf"/>
</dbReference>
<dbReference type="InterPro" id="IPR036942">
    <property type="entry name" value="Beta-barrel_TonB_sf"/>
</dbReference>
<keyword evidence="17" id="KW-1185">Reference proteome</keyword>